<keyword evidence="3 6" id="KW-0732">Signal</keyword>
<name>A0A6B0UWG3_IXORI</name>
<proteinExistence type="inferred from homology"/>
<sequence>MQLALFVVIVTFAHLSCGQWFPAMDVSGTPYGPLAVMGDPFQRGGGGYVKVQSESIPVIYEEFKDLPPECKIKLENEMKQRCNEDSYHPHLLEVSECKFKCGDKNNNGKTILTHSQSFTLKDGTPCGKNKICIDGQCIPRCSMPFVKLLKGIK</sequence>
<dbReference type="InterPro" id="IPR021971">
    <property type="entry name" value="Salp15"/>
</dbReference>
<organism evidence="7">
    <name type="scientific">Ixodes ricinus</name>
    <name type="common">Common tick</name>
    <name type="synonym">Acarus ricinus</name>
    <dbReference type="NCBI Taxonomy" id="34613"/>
    <lineage>
        <taxon>Eukaryota</taxon>
        <taxon>Metazoa</taxon>
        <taxon>Ecdysozoa</taxon>
        <taxon>Arthropoda</taxon>
        <taxon>Chelicerata</taxon>
        <taxon>Arachnida</taxon>
        <taxon>Acari</taxon>
        <taxon>Parasitiformes</taxon>
        <taxon>Ixodida</taxon>
        <taxon>Ixodoidea</taxon>
        <taxon>Ixodidae</taxon>
        <taxon>Ixodinae</taxon>
        <taxon>Ixodes</taxon>
    </lineage>
</organism>
<evidence type="ECO:0000313" key="7">
    <source>
        <dbReference type="EMBL" id="MXU93861.1"/>
    </source>
</evidence>
<evidence type="ECO:0000256" key="4">
    <source>
        <dbReference type="ARBA" id="ARBA00023180"/>
    </source>
</evidence>
<accession>A0A6B0UWG3</accession>
<dbReference type="GO" id="GO:0005576">
    <property type="term" value="C:extracellular region"/>
    <property type="evidence" value="ECO:0007669"/>
    <property type="project" value="UniProtKB-SubCell"/>
</dbReference>
<dbReference type="EMBL" id="GIFC01011778">
    <property type="protein sequence ID" value="MXU93861.1"/>
    <property type="molecule type" value="Transcribed_RNA"/>
</dbReference>
<dbReference type="AlphaFoldDB" id="A0A6B0UWG3"/>
<comment type="similarity">
    <text evidence="5">Belongs to the salp15 family.</text>
</comment>
<evidence type="ECO:0000256" key="5">
    <source>
        <dbReference type="ARBA" id="ARBA00034321"/>
    </source>
</evidence>
<comment type="subcellular location">
    <subcellularLocation>
        <location evidence="1">Secreted</location>
    </subcellularLocation>
</comment>
<evidence type="ECO:0000256" key="2">
    <source>
        <dbReference type="ARBA" id="ARBA00022525"/>
    </source>
</evidence>
<evidence type="ECO:0000256" key="6">
    <source>
        <dbReference type="SAM" id="SignalP"/>
    </source>
</evidence>
<feature type="signal peptide" evidence="6">
    <location>
        <begin position="1"/>
        <end position="18"/>
    </location>
</feature>
<evidence type="ECO:0000256" key="1">
    <source>
        <dbReference type="ARBA" id="ARBA00004613"/>
    </source>
</evidence>
<keyword evidence="2" id="KW-0964">Secreted</keyword>
<dbReference type="Gene3D" id="3.40.1620.60">
    <property type="match status" value="1"/>
</dbReference>
<dbReference type="Pfam" id="PF12115">
    <property type="entry name" value="Salp15"/>
    <property type="match status" value="1"/>
</dbReference>
<keyword evidence="4" id="KW-0325">Glycoprotein</keyword>
<feature type="chain" id="PRO_5025582952" evidence="6">
    <location>
        <begin position="19"/>
        <end position="153"/>
    </location>
</feature>
<evidence type="ECO:0000256" key="3">
    <source>
        <dbReference type="ARBA" id="ARBA00022729"/>
    </source>
</evidence>
<reference evidence="7" key="1">
    <citation type="submission" date="2019-12" db="EMBL/GenBank/DDBJ databases">
        <title>An insight into the sialome of adult female Ixodes ricinus ticks feeding for 6 days.</title>
        <authorList>
            <person name="Perner J."/>
            <person name="Ribeiro J.M.C."/>
        </authorList>
    </citation>
    <scope>NUCLEOTIDE SEQUENCE</scope>
    <source>
        <strain evidence="7">Semi-engorged</strain>
        <tissue evidence="7">Salivary glands</tissue>
    </source>
</reference>
<protein>
    <submittedName>
        <fullName evidence="7">Putative conserved secreted protein</fullName>
    </submittedName>
</protein>